<dbReference type="InterPro" id="IPR013099">
    <property type="entry name" value="K_chnl_dom"/>
</dbReference>
<proteinExistence type="predicted"/>
<sequence>MSVLLLILGLILLAVVFYDVLITTLTVQGGGFLTNRFSSWLWRIVIKRHEHHSSHQLLVRTGLFLISGMVILWCLFTWGAWSLIFCSFQEAIINASNKEPASIWGRIYFTAYTLTTLGRGDYQPQSTVWHLLTGLAAANGFFLVTLSIAYLFPVISALTQKRILAIYLTSLGGTADEILTNAWNGKDFGNLDQHLITLTPLIVDLGEKHLAYPVLHYFHTRERSRCLSLSIAAFDEAMTLLQYAVPADIRPDPASLNTVRRACAAFLKTLKSAYLEPSDREPVLTPLELLRKQGITTVSDRDFGKQTSHINKRRRLLLAFVRNDGWSWSAIASSRTTNRNESLNDRSEIEEIILR</sequence>
<accession>A0A563VLH0</accession>
<dbReference type="Gene3D" id="1.10.287.70">
    <property type="match status" value="1"/>
</dbReference>
<name>A0A563VLH0_9CYAN</name>
<evidence type="ECO:0000256" key="1">
    <source>
        <dbReference type="SAM" id="Phobius"/>
    </source>
</evidence>
<evidence type="ECO:0000313" key="3">
    <source>
        <dbReference type="EMBL" id="VEP12296.1"/>
    </source>
</evidence>
<dbReference type="SUPFAM" id="SSF81324">
    <property type="entry name" value="Voltage-gated potassium channels"/>
    <property type="match status" value="1"/>
</dbReference>
<gene>
    <name evidence="3" type="ORF">H1P_1410011</name>
</gene>
<protein>
    <submittedName>
        <fullName evidence="3">Ion transport 2 domain protein</fullName>
    </submittedName>
</protein>
<dbReference type="RefSeq" id="WP_144870206.1">
    <property type="nucleotide sequence ID" value="NZ_LR213893.1"/>
</dbReference>
<dbReference type="Pfam" id="PF07885">
    <property type="entry name" value="Ion_trans_2"/>
    <property type="match status" value="1"/>
</dbReference>
<feature type="domain" description="Potassium channel" evidence="2">
    <location>
        <begin position="77"/>
        <end position="154"/>
    </location>
</feature>
<dbReference type="OrthoDB" id="3422146at2"/>
<feature type="transmembrane region" description="Helical" evidence="1">
    <location>
        <begin position="57"/>
        <end position="81"/>
    </location>
</feature>
<dbReference type="EMBL" id="CAACVJ010000048">
    <property type="protein sequence ID" value="VEP12296.1"/>
    <property type="molecule type" value="Genomic_DNA"/>
</dbReference>
<feature type="transmembrane region" description="Helical" evidence="1">
    <location>
        <begin position="128"/>
        <end position="152"/>
    </location>
</feature>
<keyword evidence="1" id="KW-1133">Transmembrane helix</keyword>
<keyword evidence="1" id="KW-0472">Membrane</keyword>
<evidence type="ECO:0000259" key="2">
    <source>
        <dbReference type="Pfam" id="PF07885"/>
    </source>
</evidence>
<reference evidence="3 4" key="1">
    <citation type="submission" date="2019-01" db="EMBL/GenBank/DDBJ databases">
        <authorList>
            <person name="Brito A."/>
        </authorList>
    </citation>
    <scope>NUCLEOTIDE SEQUENCE [LARGE SCALE GENOMIC DNA]</scope>
    <source>
        <strain evidence="3">1</strain>
    </source>
</reference>
<evidence type="ECO:0000313" key="4">
    <source>
        <dbReference type="Proteomes" id="UP000320055"/>
    </source>
</evidence>
<dbReference type="AlphaFoldDB" id="A0A563VLH0"/>
<keyword evidence="4" id="KW-1185">Reference proteome</keyword>
<dbReference type="Proteomes" id="UP000320055">
    <property type="component" value="Unassembled WGS sequence"/>
</dbReference>
<keyword evidence="1" id="KW-0812">Transmembrane</keyword>
<organism evidence="3 4">
    <name type="scientific">Hyella patelloides LEGE 07179</name>
    <dbReference type="NCBI Taxonomy" id="945734"/>
    <lineage>
        <taxon>Bacteria</taxon>
        <taxon>Bacillati</taxon>
        <taxon>Cyanobacteriota</taxon>
        <taxon>Cyanophyceae</taxon>
        <taxon>Pleurocapsales</taxon>
        <taxon>Hyellaceae</taxon>
        <taxon>Hyella</taxon>
    </lineage>
</organism>